<evidence type="ECO:0000313" key="3">
    <source>
        <dbReference type="Proteomes" id="UP001367508"/>
    </source>
</evidence>
<keyword evidence="3" id="KW-1185">Reference proteome</keyword>
<keyword evidence="1" id="KW-0732">Signal</keyword>
<name>A0AAN9JVP2_CANGL</name>
<feature type="chain" id="PRO_5042885419" evidence="1">
    <location>
        <begin position="20"/>
        <end position="87"/>
    </location>
</feature>
<reference evidence="2 3" key="1">
    <citation type="submission" date="2024-01" db="EMBL/GenBank/DDBJ databases">
        <title>The genomes of 5 underutilized Papilionoideae crops provide insights into root nodulation and disease resistanc.</title>
        <authorList>
            <person name="Jiang F."/>
        </authorList>
    </citation>
    <scope>NUCLEOTIDE SEQUENCE [LARGE SCALE GENOMIC DNA]</scope>
    <source>
        <strain evidence="2">LVBAO_FW01</strain>
        <tissue evidence="2">Leaves</tissue>
    </source>
</reference>
<evidence type="ECO:0000256" key="1">
    <source>
        <dbReference type="SAM" id="SignalP"/>
    </source>
</evidence>
<evidence type="ECO:0000313" key="2">
    <source>
        <dbReference type="EMBL" id="KAK7305174.1"/>
    </source>
</evidence>
<protein>
    <submittedName>
        <fullName evidence="2">Uncharacterized protein</fullName>
    </submittedName>
</protein>
<gene>
    <name evidence="2" type="ORF">VNO77_43074</name>
</gene>
<comment type="caution">
    <text evidence="2">The sequence shown here is derived from an EMBL/GenBank/DDBJ whole genome shotgun (WGS) entry which is preliminary data.</text>
</comment>
<dbReference type="Proteomes" id="UP001367508">
    <property type="component" value="Unassembled WGS sequence"/>
</dbReference>
<dbReference type="EMBL" id="JAYMYQ010000011">
    <property type="protein sequence ID" value="KAK7305174.1"/>
    <property type="molecule type" value="Genomic_DNA"/>
</dbReference>
<organism evidence="2 3">
    <name type="scientific">Canavalia gladiata</name>
    <name type="common">Sword bean</name>
    <name type="synonym">Dolichos gladiatus</name>
    <dbReference type="NCBI Taxonomy" id="3824"/>
    <lineage>
        <taxon>Eukaryota</taxon>
        <taxon>Viridiplantae</taxon>
        <taxon>Streptophyta</taxon>
        <taxon>Embryophyta</taxon>
        <taxon>Tracheophyta</taxon>
        <taxon>Spermatophyta</taxon>
        <taxon>Magnoliopsida</taxon>
        <taxon>eudicotyledons</taxon>
        <taxon>Gunneridae</taxon>
        <taxon>Pentapetalae</taxon>
        <taxon>rosids</taxon>
        <taxon>fabids</taxon>
        <taxon>Fabales</taxon>
        <taxon>Fabaceae</taxon>
        <taxon>Papilionoideae</taxon>
        <taxon>50 kb inversion clade</taxon>
        <taxon>NPAAA clade</taxon>
        <taxon>indigoferoid/millettioid clade</taxon>
        <taxon>Phaseoleae</taxon>
        <taxon>Canavalia</taxon>
    </lineage>
</organism>
<accession>A0AAN9JVP2</accession>
<dbReference type="AlphaFoldDB" id="A0AAN9JVP2"/>
<sequence>MKIQWHTLIILVFCPSTHRFHTQTHSFSFLFSHSNSQKQKHFCLHSLTHSLSVLFELCLDLKPQKSNIPFSFKGQLGEIGFMLLVVS</sequence>
<feature type="signal peptide" evidence="1">
    <location>
        <begin position="1"/>
        <end position="19"/>
    </location>
</feature>
<proteinExistence type="predicted"/>